<evidence type="ECO:0000313" key="2">
    <source>
        <dbReference type="Proteomes" id="UP001195483"/>
    </source>
</evidence>
<gene>
    <name evidence="1" type="ORF">CHS0354_035506</name>
</gene>
<comment type="caution">
    <text evidence="1">The sequence shown here is derived from an EMBL/GenBank/DDBJ whole genome shotgun (WGS) entry which is preliminary data.</text>
</comment>
<accession>A0AAE0RVJ2</accession>
<evidence type="ECO:0000313" key="1">
    <source>
        <dbReference type="EMBL" id="KAK3580463.1"/>
    </source>
</evidence>
<dbReference type="EMBL" id="JAEAOA010002071">
    <property type="protein sequence ID" value="KAK3580463.1"/>
    <property type="molecule type" value="Genomic_DNA"/>
</dbReference>
<dbReference type="Proteomes" id="UP001195483">
    <property type="component" value="Unassembled WGS sequence"/>
</dbReference>
<proteinExistence type="predicted"/>
<keyword evidence="2" id="KW-1185">Reference proteome</keyword>
<name>A0AAE0RVJ2_9BIVA</name>
<reference evidence="1" key="3">
    <citation type="submission" date="2023-05" db="EMBL/GenBank/DDBJ databases">
        <authorList>
            <person name="Smith C.H."/>
        </authorList>
    </citation>
    <scope>NUCLEOTIDE SEQUENCE</scope>
    <source>
        <strain evidence="1">CHS0354</strain>
        <tissue evidence="1">Mantle</tissue>
    </source>
</reference>
<protein>
    <submittedName>
        <fullName evidence="1">Uncharacterized protein</fullName>
    </submittedName>
</protein>
<dbReference type="AlphaFoldDB" id="A0AAE0RVJ2"/>
<sequence>MHLVSLHECHLILFLDNLVRLHNREDPDRGSSHTTQICTLLISVNNESCSDEDNAELDDLEKHFDHSHELSDIFGSIVVLQAITKEVSSPPQRVSLFSTNTIKDDIDEQEAEETLNECDLILKSISIANMSNATIDPGACIILLRNLYCPTNQDNDRRSLEEVRQLRITLHGKDVRSPQLCMTPVTTLHNICKLTNSSLQYLLTAGVSEAELLNIMEGGNLKKVGDMVEYEMGSHVHYDNIEDLLRISEDFKEALTITRI</sequence>
<organism evidence="1 2">
    <name type="scientific">Potamilus streckersoni</name>
    <dbReference type="NCBI Taxonomy" id="2493646"/>
    <lineage>
        <taxon>Eukaryota</taxon>
        <taxon>Metazoa</taxon>
        <taxon>Spiralia</taxon>
        <taxon>Lophotrochozoa</taxon>
        <taxon>Mollusca</taxon>
        <taxon>Bivalvia</taxon>
        <taxon>Autobranchia</taxon>
        <taxon>Heteroconchia</taxon>
        <taxon>Palaeoheterodonta</taxon>
        <taxon>Unionida</taxon>
        <taxon>Unionoidea</taxon>
        <taxon>Unionidae</taxon>
        <taxon>Ambleminae</taxon>
        <taxon>Lampsilini</taxon>
        <taxon>Potamilus</taxon>
    </lineage>
</organism>
<reference evidence="1" key="2">
    <citation type="journal article" date="2021" name="Genome Biol. Evol.">
        <title>Developing a high-quality reference genome for a parasitic bivalve with doubly uniparental inheritance (Bivalvia: Unionida).</title>
        <authorList>
            <person name="Smith C.H."/>
        </authorList>
    </citation>
    <scope>NUCLEOTIDE SEQUENCE</scope>
    <source>
        <strain evidence="1">CHS0354</strain>
        <tissue evidence="1">Mantle</tissue>
    </source>
</reference>
<reference evidence="1" key="1">
    <citation type="journal article" date="2021" name="Genome Biol. Evol.">
        <title>A High-Quality Reference Genome for a Parasitic Bivalve with Doubly Uniparental Inheritance (Bivalvia: Unionida).</title>
        <authorList>
            <person name="Smith C.H."/>
        </authorList>
    </citation>
    <scope>NUCLEOTIDE SEQUENCE</scope>
    <source>
        <strain evidence="1">CHS0354</strain>
    </source>
</reference>